<accession>A0A2J4YFZ3</accession>
<evidence type="ECO:0000313" key="1">
    <source>
        <dbReference type="EMBL" id="PLM49734.1"/>
    </source>
</evidence>
<dbReference type="EMBL" id="PIET01001675">
    <property type="protein sequence ID" value="PLM49734.1"/>
    <property type="molecule type" value="Genomic_DNA"/>
</dbReference>
<keyword evidence="1" id="KW-0456">Lyase</keyword>
<name>A0A2J4YFZ3_9ENTR</name>
<feature type="non-terminal residue" evidence="1">
    <location>
        <position position="1"/>
    </location>
</feature>
<proteinExistence type="predicted"/>
<gene>
    <name evidence="1" type="ORF">CWM85_33315</name>
</gene>
<protein>
    <submittedName>
        <fullName evidence="1">Citrate lyase ACP</fullName>
    </submittedName>
</protein>
<dbReference type="AlphaFoldDB" id="A0A2J4YFZ3"/>
<sequence>RMQAAILRGTASNEIAWEKL</sequence>
<comment type="caution">
    <text evidence="1">The sequence shown here is derived from an EMBL/GenBank/DDBJ whole genome shotgun (WGS) entry which is preliminary data.</text>
</comment>
<reference evidence="1 2" key="2">
    <citation type="submission" date="2018-01" db="EMBL/GenBank/DDBJ databases">
        <title>Genomic study of Klebsiella pneumoniae.</title>
        <authorList>
            <person name="Yang Y."/>
            <person name="Bicalho R."/>
        </authorList>
    </citation>
    <scope>NUCLEOTIDE SEQUENCE [LARGE SCALE GENOMIC DNA]</scope>
    <source>
        <strain evidence="1 2">A2</strain>
    </source>
</reference>
<organism evidence="1 2">
    <name type="scientific">Klebsiella michiganensis</name>
    <dbReference type="NCBI Taxonomy" id="1134687"/>
    <lineage>
        <taxon>Bacteria</taxon>
        <taxon>Pseudomonadati</taxon>
        <taxon>Pseudomonadota</taxon>
        <taxon>Gammaproteobacteria</taxon>
        <taxon>Enterobacterales</taxon>
        <taxon>Enterobacteriaceae</taxon>
        <taxon>Klebsiella/Raoultella group</taxon>
        <taxon>Klebsiella</taxon>
    </lineage>
</organism>
<reference evidence="1 2" key="1">
    <citation type="submission" date="2017-11" db="EMBL/GenBank/DDBJ databases">
        <authorList>
            <person name="Han C.G."/>
        </authorList>
    </citation>
    <scope>NUCLEOTIDE SEQUENCE [LARGE SCALE GENOMIC DNA]</scope>
    <source>
        <strain evidence="1 2">A2</strain>
    </source>
</reference>
<dbReference type="Proteomes" id="UP000234661">
    <property type="component" value="Unassembled WGS sequence"/>
</dbReference>
<dbReference type="GO" id="GO:0016829">
    <property type="term" value="F:lyase activity"/>
    <property type="evidence" value="ECO:0007669"/>
    <property type="project" value="UniProtKB-KW"/>
</dbReference>
<evidence type="ECO:0000313" key="2">
    <source>
        <dbReference type="Proteomes" id="UP000234661"/>
    </source>
</evidence>